<feature type="region of interest" description="Disordered" evidence="10">
    <location>
        <begin position="1"/>
        <end position="42"/>
    </location>
</feature>
<dbReference type="GO" id="GO:0000973">
    <property type="term" value="P:post-transcriptional tethering of RNA polymerase II gene DNA at nuclear periphery"/>
    <property type="evidence" value="ECO:0007669"/>
    <property type="project" value="TreeGrafter"/>
</dbReference>
<dbReference type="InterPro" id="IPR007230">
    <property type="entry name" value="Nup98_auto-Pept-S59_dom"/>
</dbReference>
<keyword evidence="9" id="KW-0539">Nucleus</keyword>
<comment type="similarity">
    <text evidence="2">Belongs to the nucleoporin GLFG family.</text>
</comment>
<evidence type="ECO:0000256" key="8">
    <source>
        <dbReference type="ARBA" id="ARBA00023132"/>
    </source>
</evidence>
<keyword evidence="8" id="KW-0906">Nuclear pore complex</keyword>
<dbReference type="GO" id="GO:0006606">
    <property type="term" value="P:protein import into nucleus"/>
    <property type="evidence" value="ECO:0007669"/>
    <property type="project" value="TreeGrafter"/>
</dbReference>
<protein>
    <submittedName>
        <fullName evidence="12">Nucleocytoplasmic transporter</fullName>
    </submittedName>
</protein>
<keyword evidence="4" id="KW-0068">Autocatalytic cleavage</keyword>
<dbReference type="GO" id="GO:0006405">
    <property type="term" value="P:RNA export from nucleus"/>
    <property type="evidence" value="ECO:0007669"/>
    <property type="project" value="TreeGrafter"/>
</dbReference>
<evidence type="ECO:0000313" key="13">
    <source>
        <dbReference type="Proteomes" id="UP001360560"/>
    </source>
</evidence>
<evidence type="ECO:0000256" key="10">
    <source>
        <dbReference type="SAM" id="MobiDB-lite"/>
    </source>
</evidence>
<dbReference type="SUPFAM" id="SSF82215">
    <property type="entry name" value="C-terminal autoproteolytic domain of nucleoporin nup98"/>
    <property type="match status" value="1"/>
</dbReference>
<dbReference type="Gene3D" id="1.25.40.690">
    <property type="match status" value="1"/>
</dbReference>
<evidence type="ECO:0000256" key="9">
    <source>
        <dbReference type="ARBA" id="ARBA00023242"/>
    </source>
</evidence>
<feature type="compositionally biased region" description="Basic and acidic residues" evidence="10">
    <location>
        <begin position="581"/>
        <end position="592"/>
    </location>
</feature>
<gene>
    <name evidence="12" type="ORF">DASC09_054420</name>
</gene>
<dbReference type="InterPro" id="IPR021967">
    <property type="entry name" value="Nup98_C"/>
</dbReference>
<feature type="compositionally biased region" description="Low complexity" evidence="10">
    <location>
        <begin position="150"/>
        <end position="159"/>
    </location>
</feature>
<evidence type="ECO:0000256" key="7">
    <source>
        <dbReference type="ARBA" id="ARBA00023010"/>
    </source>
</evidence>
<keyword evidence="5" id="KW-0509">mRNA transport</keyword>
<evidence type="ECO:0000256" key="1">
    <source>
        <dbReference type="ARBA" id="ARBA00004567"/>
    </source>
</evidence>
<dbReference type="InterPro" id="IPR037665">
    <property type="entry name" value="Nucleoporin_S59-like"/>
</dbReference>
<sequence>MFGNFGNSGSSSTPNSGSSLFNNTTNNNNKTGSGIGLFGNKPTVTKPSGVGFNTGVTQSSGMSLFGNKQTIGGNDASKPAFGIGNCSYNNNNMKSATLDDSPFGINLTPLEKVSEMPKSITGKDEGITSAPDGSFTNISSPKSKSKKKNSFSGSSSRASPQTTKIYHSNILNGIRSSKLNRHYVNVPLGNNTADILDHSIHGLFSPAKDNLMLNLTPKGNIQFSSTLSEQYSKKTFDFNTYDSNFQFNSTLGKEYQLKFSTINNKNNLPPKISQYSNLARPARNNSDIKKLVIDPDVSAAKRRKLLNGTKSLHKGKQYDVKVLDTDESNVMVSGPTKKRFFSLGIERIKSTFRDNSNRPIKMPNKSSLHEKELDEEALRMKALEDSIDFSKSPKEYWCSPPVSKLAELSLSDLSSVPNFIVGRKHYGQISFNSNVDLVDFATANPKYSTILNLYNSLFTEANIIFKENFTVEVYPDPLTKPPQGSGLNVDSIITLENVYPKKRNPEKDDFSSEEINSFVLKLKRQKETEFINYIVGSGSWSFKIQHFSIWGLIDDSDDEEDKGNNADMDKKSEAIDNQPVVEKDQVAEKNQVECKPQPKPSVAKQSVPSEQKPQSPKKSKILIPQKRVLPRSVEKPPPVSDERDKFALKKQRVTSATIPGGWDFGSSNYADVDNELDQFHVSVSIQDNKVEIGKPERTIEEMPVVADDIDELENQEEIEMEDANVMENVEEVQLVLAKMPANDDNVVERFGEIDIEDLEYMKNSLLDSEMLDEDSLEERAYEPVDISEDDLKILEVKPSRVIKKLSDKCADLSWKDTFEQCNEEDSVFNPKYQELILKEAPKLPYASFNRHIPKSLGFNELDDMMFSKINSMILSNELAIEQLRLRGKVFSKWDANNGKIFTNIQQSESSANDINVFSADKQYGNSPQNDQLLDLIFSNHFNIAKLGKRSNGYPKVLANDDLKFELLLDTFKSSFDKNARDEIELWDLASILFDDSRILKNAEFREINKITEDKVKAHLMNKSKIEILQTWLKPITNTKVKTMLKNSHGSDTEDQAFDKIFLCLCGNDIGKANDFAQSSKNFYLSVLLSLLGSNDSQVKHGAKKQLSYWISNSSTNFISKSLLKIYKLLTGDFLLNNDNINVTEGLSWQMVYSLVISFGDTNKPLPELTRCFFDNYVDRQNVPYDFELGILKVFSLLGSAQEIVNYSDFEKAILGLQCANSLDVRIQWYMYEFLKSSGISDKINIANWKEKGDKLTLSFAEQLLSTGKWNYALFVYFHLNNDEIAVKLIDELVCHNIEKFFNFKSNSKTSKIESEKLNFMIATYQLPKKLLASAIALKYHYLGDYFNEAYALLEAESWTEAHDIILNKVAPRSVIGDGDLLGNLFTLINRFPKTIEKTYDLEDWARGLGVYKNYLLLKFNEGDEDYVDSLVNNLMVHLPLMNIANPETKIALNLISKFVIKKSYDISRKKTEIKKLTDLPLCESERMYFTEGCGISKAFSVN</sequence>
<dbReference type="GO" id="GO:0051028">
    <property type="term" value="P:mRNA transport"/>
    <property type="evidence" value="ECO:0007669"/>
    <property type="project" value="UniProtKB-KW"/>
</dbReference>
<feature type="region of interest" description="Disordered" evidence="10">
    <location>
        <begin position="115"/>
        <end position="164"/>
    </location>
</feature>
<keyword evidence="7" id="KW-0811">Translocation</keyword>
<evidence type="ECO:0000256" key="5">
    <source>
        <dbReference type="ARBA" id="ARBA00022816"/>
    </source>
</evidence>
<proteinExistence type="inferred from homology"/>
<dbReference type="Proteomes" id="UP001360560">
    <property type="component" value="Unassembled WGS sequence"/>
</dbReference>
<evidence type="ECO:0000313" key="12">
    <source>
        <dbReference type="EMBL" id="GMM38117.1"/>
    </source>
</evidence>
<feature type="region of interest" description="Disordered" evidence="10">
    <location>
        <begin position="558"/>
        <end position="644"/>
    </location>
</feature>
<dbReference type="PANTHER" id="PTHR23198:SF6">
    <property type="entry name" value="NUCLEAR PORE COMPLEX PROTEIN NUP98-NUP96"/>
    <property type="match status" value="1"/>
</dbReference>
<comment type="caution">
    <text evidence="12">The sequence shown here is derived from an EMBL/GenBank/DDBJ whole genome shotgun (WGS) entry which is preliminary data.</text>
</comment>
<feature type="compositionally biased region" description="Basic and acidic residues" evidence="10">
    <location>
        <begin position="562"/>
        <end position="574"/>
    </location>
</feature>
<dbReference type="GO" id="GO:0017056">
    <property type="term" value="F:structural constituent of nuclear pore"/>
    <property type="evidence" value="ECO:0007669"/>
    <property type="project" value="InterPro"/>
</dbReference>
<keyword evidence="6" id="KW-0653">Protein transport</keyword>
<dbReference type="GeneID" id="90076092"/>
<dbReference type="Pfam" id="PF04096">
    <property type="entry name" value="Nucleoporin2"/>
    <property type="match status" value="1"/>
</dbReference>
<dbReference type="PANTHER" id="PTHR23198">
    <property type="entry name" value="NUCLEOPORIN"/>
    <property type="match status" value="1"/>
</dbReference>
<dbReference type="GO" id="GO:0034398">
    <property type="term" value="P:telomere tethering at nuclear periphery"/>
    <property type="evidence" value="ECO:0007669"/>
    <property type="project" value="TreeGrafter"/>
</dbReference>
<feature type="domain" description="Peptidase S59" evidence="11">
    <location>
        <begin position="393"/>
        <end position="547"/>
    </location>
</feature>
<dbReference type="InterPro" id="IPR036903">
    <property type="entry name" value="Nup98_auto-Pept-S59_dom_sf"/>
</dbReference>
<evidence type="ECO:0000256" key="2">
    <source>
        <dbReference type="ARBA" id="ARBA00008926"/>
    </source>
</evidence>
<reference evidence="12 13" key="1">
    <citation type="journal article" date="2023" name="Elife">
        <title>Identification of key yeast species and microbe-microbe interactions impacting larval growth of Drosophila in the wild.</title>
        <authorList>
            <person name="Mure A."/>
            <person name="Sugiura Y."/>
            <person name="Maeda R."/>
            <person name="Honda K."/>
            <person name="Sakurai N."/>
            <person name="Takahashi Y."/>
            <person name="Watada M."/>
            <person name="Katoh T."/>
            <person name="Gotoh A."/>
            <person name="Gotoh Y."/>
            <person name="Taniguchi I."/>
            <person name="Nakamura K."/>
            <person name="Hayashi T."/>
            <person name="Katayama T."/>
            <person name="Uemura T."/>
            <person name="Hattori Y."/>
        </authorList>
    </citation>
    <scope>NUCLEOTIDE SEQUENCE [LARGE SCALE GENOMIC DNA]</scope>
    <source>
        <strain evidence="12 13">SC-9</strain>
    </source>
</reference>
<organism evidence="12 13">
    <name type="scientific">Saccharomycopsis crataegensis</name>
    <dbReference type="NCBI Taxonomy" id="43959"/>
    <lineage>
        <taxon>Eukaryota</taxon>
        <taxon>Fungi</taxon>
        <taxon>Dikarya</taxon>
        <taxon>Ascomycota</taxon>
        <taxon>Saccharomycotina</taxon>
        <taxon>Saccharomycetes</taxon>
        <taxon>Saccharomycopsidaceae</taxon>
        <taxon>Saccharomycopsis</taxon>
    </lineage>
</organism>
<feature type="compositionally biased region" description="Low complexity" evidence="10">
    <location>
        <begin position="1"/>
        <end position="32"/>
    </location>
</feature>
<dbReference type="PROSITE" id="PS51434">
    <property type="entry name" value="NUP_C"/>
    <property type="match status" value="1"/>
</dbReference>
<dbReference type="EMBL" id="BTFZ01000013">
    <property type="protein sequence ID" value="GMM38117.1"/>
    <property type="molecule type" value="Genomic_DNA"/>
</dbReference>
<comment type="subcellular location">
    <subcellularLocation>
        <location evidence="1">Nucleus</location>
        <location evidence="1">Nuclear pore complex</location>
    </subcellularLocation>
</comment>
<dbReference type="Gene3D" id="3.30.1610.10">
    <property type="entry name" value="Peptidase S59, nucleoporin"/>
    <property type="match status" value="1"/>
</dbReference>
<keyword evidence="3" id="KW-0813">Transport</keyword>
<name>A0AAV5QU62_9ASCO</name>
<feature type="compositionally biased region" description="Low complexity" evidence="10">
    <location>
        <begin position="604"/>
        <end position="614"/>
    </location>
</feature>
<dbReference type="GO" id="GO:0003723">
    <property type="term" value="F:RNA binding"/>
    <property type="evidence" value="ECO:0007669"/>
    <property type="project" value="TreeGrafter"/>
</dbReference>
<dbReference type="RefSeq" id="XP_064855113.1">
    <property type="nucleotide sequence ID" value="XM_064999041.1"/>
</dbReference>
<accession>A0AAV5QU62</accession>
<keyword evidence="13" id="KW-1185">Reference proteome</keyword>
<dbReference type="Pfam" id="PF12110">
    <property type="entry name" value="Nup96"/>
    <property type="match status" value="1"/>
</dbReference>
<evidence type="ECO:0000256" key="4">
    <source>
        <dbReference type="ARBA" id="ARBA00022813"/>
    </source>
</evidence>
<dbReference type="GO" id="GO:0008139">
    <property type="term" value="F:nuclear localization sequence binding"/>
    <property type="evidence" value="ECO:0007669"/>
    <property type="project" value="TreeGrafter"/>
</dbReference>
<evidence type="ECO:0000256" key="6">
    <source>
        <dbReference type="ARBA" id="ARBA00022927"/>
    </source>
</evidence>
<evidence type="ECO:0000259" key="11">
    <source>
        <dbReference type="PROSITE" id="PS51434"/>
    </source>
</evidence>
<evidence type="ECO:0000256" key="3">
    <source>
        <dbReference type="ARBA" id="ARBA00022448"/>
    </source>
</evidence>
<dbReference type="GO" id="GO:0044614">
    <property type="term" value="C:nuclear pore cytoplasmic filaments"/>
    <property type="evidence" value="ECO:0007669"/>
    <property type="project" value="TreeGrafter"/>
</dbReference>